<proteinExistence type="predicted"/>
<dbReference type="Gene3D" id="3.10.490.10">
    <property type="entry name" value="Gamma-glutamyl cyclotransferase-like"/>
    <property type="match status" value="1"/>
</dbReference>
<dbReference type="SUPFAM" id="SSF110857">
    <property type="entry name" value="Gamma-glutamyl cyclotransferase-like"/>
    <property type="match status" value="1"/>
</dbReference>
<feature type="binding site" evidence="3">
    <location>
        <position position="121"/>
    </location>
    <ligand>
        <name>substrate</name>
    </ligand>
</feature>
<evidence type="ECO:0000256" key="3">
    <source>
        <dbReference type="PIRSR" id="PIRSR617939-2"/>
    </source>
</evidence>
<dbReference type="AlphaFoldDB" id="A0A928VSA2"/>
<feature type="active site" description="Proton acceptor" evidence="2">
    <location>
        <position position="79"/>
    </location>
</feature>
<gene>
    <name evidence="5" type="ORF">IQ266_17990</name>
</gene>
<dbReference type="InterPro" id="IPR013024">
    <property type="entry name" value="GGCT-like"/>
</dbReference>
<reference evidence="5" key="1">
    <citation type="submission" date="2020-10" db="EMBL/GenBank/DDBJ databases">
        <authorList>
            <person name="Castelo-Branco R."/>
            <person name="Eusebio N."/>
            <person name="Adriana R."/>
            <person name="Vieira A."/>
            <person name="Brugerolle De Fraissinette N."/>
            <person name="Rezende De Castro R."/>
            <person name="Schneider M.P."/>
            <person name="Vasconcelos V."/>
            <person name="Leao P.N."/>
        </authorList>
    </citation>
    <scope>NUCLEOTIDE SEQUENCE</scope>
    <source>
        <strain evidence="5">LEGE 11480</strain>
    </source>
</reference>
<evidence type="ECO:0000313" key="5">
    <source>
        <dbReference type="EMBL" id="MBE9031627.1"/>
    </source>
</evidence>
<comment type="caution">
    <text evidence="5">The sequence shown here is derived from an EMBL/GenBank/DDBJ whole genome shotgun (WGS) entry which is preliminary data.</text>
</comment>
<dbReference type="PANTHER" id="PTHR12935:SF0">
    <property type="entry name" value="GAMMA-GLUTAMYLCYCLOTRANSFERASE"/>
    <property type="match status" value="1"/>
</dbReference>
<evidence type="ECO:0000259" key="4">
    <source>
        <dbReference type="Pfam" id="PF06094"/>
    </source>
</evidence>
<dbReference type="RefSeq" id="WP_264326455.1">
    <property type="nucleotide sequence ID" value="NZ_JADEXQ010000070.1"/>
</dbReference>
<feature type="domain" description="Gamma-glutamylcyclotransferase AIG2-like" evidence="4">
    <location>
        <begin position="4"/>
        <end position="111"/>
    </location>
</feature>
<dbReference type="CDD" id="cd06661">
    <property type="entry name" value="GGCT_like"/>
    <property type="match status" value="1"/>
</dbReference>
<feature type="binding site" evidence="3">
    <location>
        <begin position="4"/>
        <end position="9"/>
    </location>
    <ligand>
        <name>substrate</name>
    </ligand>
</feature>
<dbReference type="Pfam" id="PF06094">
    <property type="entry name" value="GGACT"/>
    <property type="match status" value="1"/>
</dbReference>
<dbReference type="PANTHER" id="PTHR12935">
    <property type="entry name" value="GAMMA-GLUTAMYLCYCLOTRANSFERASE"/>
    <property type="match status" value="1"/>
</dbReference>
<accession>A0A928VSA2</accession>
<sequence length="151" mass="17316">MHFYFAYGSNLDQAQMCRRCPGSKLVGAGALAKHRLDFTRYSKHWQGGVADVVPDVTQEVWGLIYHLSANDLGLLDGYESYPMGYDRTQVTVKIADHSWLESVWVYQVAKKKSFMPPHSKYLGIIQSAAEQWNFPVHYRRHLDQIEKATHG</sequence>
<organism evidence="5 6">
    <name type="scientific">Romeriopsis navalis LEGE 11480</name>
    <dbReference type="NCBI Taxonomy" id="2777977"/>
    <lineage>
        <taxon>Bacteria</taxon>
        <taxon>Bacillati</taxon>
        <taxon>Cyanobacteriota</taxon>
        <taxon>Cyanophyceae</taxon>
        <taxon>Leptolyngbyales</taxon>
        <taxon>Leptolyngbyaceae</taxon>
        <taxon>Romeriopsis</taxon>
        <taxon>Romeriopsis navalis</taxon>
    </lineage>
</organism>
<evidence type="ECO:0000313" key="6">
    <source>
        <dbReference type="Proteomes" id="UP000625316"/>
    </source>
</evidence>
<dbReference type="InterPro" id="IPR009288">
    <property type="entry name" value="AIG2-like_dom"/>
</dbReference>
<evidence type="ECO:0000256" key="1">
    <source>
        <dbReference type="ARBA" id="ARBA00023239"/>
    </source>
</evidence>
<keyword evidence="1" id="KW-0456">Lyase</keyword>
<dbReference type="EMBL" id="JADEXQ010000070">
    <property type="protein sequence ID" value="MBE9031627.1"/>
    <property type="molecule type" value="Genomic_DNA"/>
</dbReference>
<protein>
    <submittedName>
        <fullName evidence="5">Gamma-glutamylcyclotransferase</fullName>
    </submittedName>
</protein>
<dbReference type="Proteomes" id="UP000625316">
    <property type="component" value="Unassembled WGS sequence"/>
</dbReference>
<keyword evidence="6" id="KW-1185">Reference proteome</keyword>
<dbReference type="GO" id="GO:0003839">
    <property type="term" value="F:gamma-glutamylcyclotransferase activity"/>
    <property type="evidence" value="ECO:0007669"/>
    <property type="project" value="InterPro"/>
</dbReference>
<dbReference type="InterPro" id="IPR036568">
    <property type="entry name" value="GGCT-like_sf"/>
</dbReference>
<name>A0A928VSA2_9CYAN</name>
<dbReference type="InterPro" id="IPR017939">
    <property type="entry name" value="G-Glutamylcylcotransferase"/>
</dbReference>
<evidence type="ECO:0000256" key="2">
    <source>
        <dbReference type="PIRSR" id="PIRSR617939-1"/>
    </source>
</evidence>